<dbReference type="InterPro" id="IPR033116">
    <property type="entry name" value="TRYPSIN_SER"/>
</dbReference>
<dbReference type="GO" id="GO:0004252">
    <property type="term" value="F:serine-type endopeptidase activity"/>
    <property type="evidence" value="ECO:0007669"/>
    <property type="project" value="InterPro"/>
</dbReference>
<evidence type="ECO:0000256" key="3">
    <source>
        <dbReference type="ARBA" id="ARBA00022825"/>
    </source>
</evidence>
<evidence type="ECO:0000313" key="7">
    <source>
        <dbReference type="EMBL" id="KAK7106790.1"/>
    </source>
</evidence>
<evidence type="ECO:0000256" key="1">
    <source>
        <dbReference type="ARBA" id="ARBA00022670"/>
    </source>
</evidence>
<dbReference type="Gene3D" id="2.40.10.10">
    <property type="entry name" value="Trypsin-like serine proteases"/>
    <property type="match status" value="1"/>
</dbReference>
<keyword evidence="8" id="KW-1185">Reference proteome</keyword>
<dbReference type="EMBL" id="JBAMIC010000007">
    <property type="protein sequence ID" value="KAK7106790.1"/>
    <property type="molecule type" value="Genomic_DNA"/>
</dbReference>
<name>A0AAN9GHC3_9CAEN</name>
<dbReference type="AlphaFoldDB" id="A0AAN9GHC3"/>
<dbReference type="GO" id="GO:0005615">
    <property type="term" value="C:extracellular space"/>
    <property type="evidence" value="ECO:0007669"/>
    <property type="project" value="TreeGrafter"/>
</dbReference>
<dbReference type="InterPro" id="IPR001254">
    <property type="entry name" value="Trypsin_dom"/>
</dbReference>
<dbReference type="CDD" id="cd00190">
    <property type="entry name" value="Tryp_SPc"/>
    <property type="match status" value="1"/>
</dbReference>
<protein>
    <recommendedName>
        <fullName evidence="6">Peptidase S1 domain-containing protein</fullName>
    </recommendedName>
</protein>
<keyword evidence="3" id="KW-0720">Serine protease</keyword>
<comment type="similarity">
    <text evidence="5">Belongs to the peptidase S1 family. CLIP subfamily.</text>
</comment>
<proteinExistence type="inferred from homology"/>
<comment type="caution">
    <text evidence="7">The sequence shown here is derived from an EMBL/GenBank/DDBJ whole genome shotgun (WGS) entry which is preliminary data.</text>
</comment>
<evidence type="ECO:0000259" key="6">
    <source>
        <dbReference type="PROSITE" id="PS50240"/>
    </source>
</evidence>
<reference evidence="7 8" key="1">
    <citation type="submission" date="2024-02" db="EMBL/GenBank/DDBJ databases">
        <title>Chromosome-scale genome assembly of the rough periwinkle Littorina saxatilis.</title>
        <authorList>
            <person name="De Jode A."/>
            <person name="Faria R."/>
            <person name="Formenti G."/>
            <person name="Sims Y."/>
            <person name="Smith T.P."/>
            <person name="Tracey A."/>
            <person name="Wood J.M.D."/>
            <person name="Zagrodzka Z.B."/>
            <person name="Johannesson K."/>
            <person name="Butlin R.K."/>
            <person name="Leder E.H."/>
        </authorList>
    </citation>
    <scope>NUCLEOTIDE SEQUENCE [LARGE SCALE GENOMIC DNA]</scope>
    <source>
        <strain evidence="7">Snail1</strain>
        <tissue evidence="7">Muscle</tissue>
    </source>
</reference>
<dbReference type="GO" id="GO:0006508">
    <property type="term" value="P:proteolysis"/>
    <property type="evidence" value="ECO:0007669"/>
    <property type="project" value="UniProtKB-KW"/>
</dbReference>
<dbReference type="SUPFAM" id="SSF50494">
    <property type="entry name" value="Trypsin-like serine proteases"/>
    <property type="match status" value="1"/>
</dbReference>
<feature type="domain" description="Peptidase S1" evidence="6">
    <location>
        <begin position="1"/>
        <end position="141"/>
    </location>
</feature>
<dbReference type="InterPro" id="IPR043504">
    <property type="entry name" value="Peptidase_S1_PA_chymotrypsin"/>
</dbReference>
<evidence type="ECO:0000313" key="8">
    <source>
        <dbReference type="Proteomes" id="UP001374579"/>
    </source>
</evidence>
<evidence type="ECO:0000256" key="2">
    <source>
        <dbReference type="ARBA" id="ARBA00022801"/>
    </source>
</evidence>
<dbReference type="PROSITE" id="PS50240">
    <property type="entry name" value="TRYPSIN_DOM"/>
    <property type="match status" value="1"/>
</dbReference>
<dbReference type="PROSITE" id="PS00135">
    <property type="entry name" value="TRYPSIN_SER"/>
    <property type="match status" value="1"/>
</dbReference>
<dbReference type="InterPro" id="IPR050127">
    <property type="entry name" value="Serine_Proteases_S1"/>
</dbReference>
<organism evidence="7 8">
    <name type="scientific">Littorina saxatilis</name>
    <dbReference type="NCBI Taxonomy" id="31220"/>
    <lineage>
        <taxon>Eukaryota</taxon>
        <taxon>Metazoa</taxon>
        <taxon>Spiralia</taxon>
        <taxon>Lophotrochozoa</taxon>
        <taxon>Mollusca</taxon>
        <taxon>Gastropoda</taxon>
        <taxon>Caenogastropoda</taxon>
        <taxon>Littorinimorpha</taxon>
        <taxon>Littorinoidea</taxon>
        <taxon>Littorinidae</taxon>
        <taxon>Littorina</taxon>
    </lineage>
</organism>
<keyword evidence="1" id="KW-0645">Protease</keyword>
<keyword evidence="2" id="KW-0378">Hydrolase</keyword>
<dbReference type="Pfam" id="PF00089">
    <property type="entry name" value="Trypsin"/>
    <property type="match status" value="1"/>
</dbReference>
<gene>
    <name evidence="7" type="ORF">V1264_018004</name>
</gene>
<dbReference type="Proteomes" id="UP001374579">
    <property type="component" value="Unassembled WGS sequence"/>
</dbReference>
<evidence type="ECO:0000256" key="4">
    <source>
        <dbReference type="ARBA" id="ARBA00023157"/>
    </source>
</evidence>
<dbReference type="PANTHER" id="PTHR24264:SF54">
    <property type="entry name" value="PEPTIDASE S1 DOMAIN-CONTAINING PROTEIN"/>
    <property type="match status" value="1"/>
</dbReference>
<dbReference type="SMART" id="SM00020">
    <property type="entry name" value="Tryp_SPc"/>
    <property type="match status" value="1"/>
</dbReference>
<sequence length="161" mass="17625">MLRIATSNVSFFSRYVRPVCLPDQTESFQHMTGTITGWGASHTGGVGTRYLYKANVPLLSNEVCSYLLNRTIAQGEVCAGQRQGGVDACQGDSGGPMVVFKDGVWKLAGVTSWGYGCANSFSPGVYTNVAFYRDWINTVIQHYTNTRKRRGLEAAQGLHFV</sequence>
<keyword evidence="4" id="KW-1015">Disulfide bond</keyword>
<dbReference type="PANTHER" id="PTHR24264">
    <property type="entry name" value="TRYPSIN-RELATED"/>
    <property type="match status" value="1"/>
</dbReference>
<dbReference type="FunFam" id="2.40.10.10:FF:000002">
    <property type="entry name" value="Transmembrane protease serine"/>
    <property type="match status" value="1"/>
</dbReference>
<dbReference type="InterPro" id="IPR009003">
    <property type="entry name" value="Peptidase_S1_PA"/>
</dbReference>
<evidence type="ECO:0000256" key="5">
    <source>
        <dbReference type="ARBA" id="ARBA00024195"/>
    </source>
</evidence>
<accession>A0AAN9GHC3</accession>